<evidence type="ECO:0000313" key="9">
    <source>
        <dbReference type="Proteomes" id="UP001323798"/>
    </source>
</evidence>
<evidence type="ECO:0000259" key="7">
    <source>
        <dbReference type="Pfam" id="PF22244"/>
    </source>
</evidence>
<feature type="domain" description="Carbohydrate-binding" evidence="6">
    <location>
        <begin position="83"/>
        <end position="271"/>
    </location>
</feature>
<evidence type="ECO:0000256" key="4">
    <source>
        <dbReference type="SAM" id="MobiDB-lite"/>
    </source>
</evidence>
<feature type="domain" description="4-O-methyl-glucuronoyl methylesterase-like" evidence="7">
    <location>
        <begin position="501"/>
        <end position="654"/>
    </location>
</feature>
<evidence type="ECO:0000313" key="8">
    <source>
        <dbReference type="EMBL" id="WPR89421.1"/>
    </source>
</evidence>
<protein>
    <submittedName>
        <fullName evidence="8">Sugar-binding protein</fullName>
    </submittedName>
</protein>
<evidence type="ECO:0000256" key="1">
    <source>
        <dbReference type="ARBA" id="ARBA00022487"/>
    </source>
</evidence>
<feature type="signal peptide" evidence="5">
    <location>
        <begin position="1"/>
        <end position="26"/>
    </location>
</feature>
<evidence type="ECO:0000256" key="2">
    <source>
        <dbReference type="ARBA" id="ARBA00022729"/>
    </source>
</evidence>
<accession>A0ABZ0SME6</accession>
<name>A0ABZ0SME6_9MICO</name>
<evidence type="ECO:0000256" key="3">
    <source>
        <dbReference type="ARBA" id="ARBA00022801"/>
    </source>
</evidence>
<dbReference type="Pfam" id="PF22244">
    <property type="entry name" value="GCE_fung"/>
    <property type="match status" value="1"/>
</dbReference>
<proteinExistence type="predicted"/>
<dbReference type="Gene3D" id="2.60.40.1190">
    <property type="match status" value="1"/>
</dbReference>
<keyword evidence="1" id="KW-0719">Serine esterase</keyword>
<dbReference type="InterPro" id="IPR029058">
    <property type="entry name" value="AB_hydrolase_fold"/>
</dbReference>
<keyword evidence="9" id="KW-1185">Reference proteome</keyword>
<dbReference type="InterPro" id="IPR010502">
    <property type="entry name" value="Carb-bd_dom_fam9"/>
</dbReference>
<keyword evidence="3" id="KW-0378">Hydrolase</keyword>
<dbReference type="RefSeq" id="WP_320942137.1">
    <property type="nucleotide sequence ID" value="NZ_BAABEU010000001.1"/>
</dbReference>
<organism evidence="8 9">
    <name type="scientific">Microbacterium rhizosphaerae</name>
    <dbReference type="NCBI Taxonomy" id="1678237"/>
    <lineage>
        <taxon>Bacteria</taxon>
        <taxon>Bacillati</taxon>
        <taxon>Actinomycetota</taxon>
        <taxon>Actinomycetes</taxon>
        <taxon>Micrococcales</taxon>
        <taxon>Microbacteriaceae</taxon>
        <taxon>Microbacterium</taxon>
    </lineage>
</organism>
<evidence type="ECO:0000259" key="6">
    <source>
        <dbReference type="Pfam" id="PF06452"/>
    </source>
</evidence>
<sequence>MKTISRSLAIIAPAVLLFGIVTPANAADTPGQYGYDQPGDKNYVTNTDVLERFSPDGGNNQSYKVVADRAQADAAFATQAPTVDGVKDASWNDAQSYPIEHKFNAGMTGDDPSATTTGTVRLMWDGPVLYGLVQVSGDSTESDSATPNWNTPSYAANTDGIYVSMDVYNDQWGLETDTQGTFFLSANPNLTSVTSYNNPTIPSLGSFFNPTNQDYSTRLKAFKSSGYTPGDGVNYTYEFALQIEGWGDEPNRQLTDGTKVGLEVGAYDQGNSFTYWSKSQYYTGLEDGSNLPDAQRTPNRDWGVVTLDGWDKKTPFAYSGWSADEDIRFWNSKSNPGGSGNGTQPGANGDGSAVWTPASKNAFVSAKNAYLAIKDSATASRADKEAAVTAVTDAFDGLRWADTKYPDPHDLPQLQTLPSAYTFFDPTKGTNGQVTNAAQWQKRKKEILDLAQFYEYGYKPQLGVDYTINVTGNAYNGTGNPVVTAQVVPTNANFAGGVPVNISIPITLPASVPGGGEAAVGFSTNFTANGIANVTFPNWGGDNRTDAGAWGNPNRVGTFYTLFPYQRNSTSADSSILIANATAVSVYLDALQAAVAANAALAAKIDPATAVTKGFSINGKEAFVAAVFDDRVKAVVAGGAGATGPANWRYNAQGQEFDFSGTAYDNPGAQNIVSHGTEGPGNSYRHNRVRETELFRHFLPYGHEYDHQDGSYGYGDYSRLPFDQADLVATLAPDRAIIIDTNLNDYNDGAVTDNMSLEIAKSVYDNMGVNGSDFVKFNSGNYVSSGDPHGAASATPEGHYLSDLLYGTKTLTAEESARLNTDPYSLKVSDGQTQNPYDYYWGGYNTITGGKTGVGGGDGWYFSGFASELADLRSTVAGLGLNQGRATALTVKLDHVKKLQASDQPSEAAVVLGDFITQVAGFGQAGIVSSPEAGRIVSSAQQLVLFLNAAGAPQS</sequence>
<dbReference type="Gene3D" id="3.40.50.1820">
    <property type="entry name" value="alpha/beta hydrolase"/>
    <property type="match status" value="1"/>
</dbReference>
<dbReference type="Proteomes" id="UP001323798">
    <property type="component" value="Chromosome"/>
</dbReference>
<gene>
    <name evidence="8" type="ORF">SM116_16940</name>
</gene>
<evidence type="ECO:0000256" key="5">
    <source>
        <dbReference type="SAM" id="SignalP"/>
    </source>
</evidence>
<dbReference type="SUPFAM" id="SSF49344">
    <property type="entry name" value="CBD9-like"/>
    <property type="match status" value="1"/>
</dbReference>
<feature type="region of interest" description="Disordered" evidence="4">
    <location>
        <begin position="329"/>
        <end position="354"/>
    </location>
</feature>
<dbReference type="InterPro" id="IPR054579">
    <property type="entry name" value="GCE-like_dom"/>
</dbReference>
<reference evidence="8 9" key="1">
    <citation type="submission" date="2023-11" db="EMBL/GenBank/DDBJ databases">
        <title>Genome sequence of Microbacterium rhizosphaerae KACC 19337.</title>
        <authorList>
            <person name="Choi H."/>
            <person name="Kim S."/>
            <person name="Kim Y."/>
            <person name="Kwon S.-W."/>
            <person name="Heo J."/>
        </authorList>
    </citation>
    <scope>NUCLEOTIDE SEQUENCE [LARGE SCALE GENOMIC DNA]</scope>
    <source>
        <strain evidence="8 9">KACC 19337</strain>
    </source>
</reference>
<dbReference type="Pfam" id="PF06452">
    <property type="entry name" value="CBM9_1"/>
    <property type="match status" value="1"/>
</dbReference>
<dbReference type="EMBL" id="CP139368">
    <property type="protein sequence ID" value="WPR89421.1"/>
    <property type="molecule type" value="Genomic_DNA"/>
</dbReference>
<feature type="chain" id="PRO_5045977290" evidence="5">
    <location>
        <begin position="27"/>
        <end position="955"/>
    </location>
</feature>
<keyword evidence="2 5" id="KW-0732">Signal</keyword>